<protein>
    <recommendedName>
        <fullName evidence="6">Pseudouridine synthase I TruA alpha/beta domain-containing protein</fullName>
    </recommendedName>
</protein>
<reference evidence="7 8" key="1">
    <citation type="submission" date="2024-10" db="EMBL/GenBank/DDBJ databases">
        <authorList>
            <person name="Kim D."/>
        </authorList>
    </citation>
    <scope>NUCLEOTIDE SEQUENCE [LARGE SCALE GENOMIC DNA]</scope>
    <source>
        <strain evidence="7">BH-2024</strain>
    </source>
</reference>
<dbReference type="InterPro" id="IPR001406">
    <property type="entry name" value="PsdUridine_synth_TruA"/>
</dbReference>
<keyword evidence="3" id="KW-0413">Isomerase</keyword>
<feature type="transmembrane region" description="Helical" evidence="5">
    <location>
        <begin position="53"/>
        <end position="80"/>
    </location>
</feature>
<dbReference type="InterPro" id="IPR020103">
    <property type="entry name" value="PsdUridine_synth_cat_dom_sf"/>
</dbReference>
<evidence type="ECO:0000256" key="5">
    <source>
        <dbReference type="SAM" id="Phobius"/>
    </source>
</evidence>
<keyword evidence="2" id="KW-0819">tRNA processing</keyword>
<dbReference type="AlphaFoldDB" id="A0ABD2JRD5"/>
<keyword evidence="5" id="KW-0812">Transmembrane</keyword>
<accession>A0ABD2JRD5</accession>
<feature type="region of interest" description="Disordered" evidence="4">
    <location>
        <begin position="929"/>
        <end position="955"/>
    </location>
</feature>
<comment type="similarity">
    <text evidence="1">Belongs to the tRNA pseudouridine synthase TruA family.</text>
</comment>
<evidence type="ECO:0000256" key="4">
    <source>
        <dbReference type="SAM" id="MobiDB-lite"/>
    </source>
</evidence>
<evidence type="ECO:0000256" key="3">
    <source>
        <dbReference type="ARBA" id="ARBA00023235"/>
    </source>
</evidence>
<name>A0ABD2JRD5_9BILA</name>
<evidence type="ECO:0000256" key="2">
    <source>
        <dbReference type="ARBA" id="ARBA00022694"/>
    </source>
</evidence>
<dbReference type="SUPFAM" id="SSF55120">
    <property type="entry name" value="Pseudouridine synthase"/>
    <property type="match status" value="1"/>
</dbReference>
<dbReference type="Gene3D" id="3.30.70.660">
    <property type="entry name" value="Pseudouridine synthase I, catalytic domain, C-terminal subdomain"/>
    <property type="match status" value="1"/>
</dbReference>
<dbReference type="Pfam" id="PF01416">
    <property type="entry name" value="PseudoU_synth_1"/>
    <property type="match status" value="1"/>
</dbReference>
<proteinExistence type="inferred from homology"/>
<dbReference type="Proteomes" id="UP001620626">
    <property type="component" value="Unassembled WGS sequence"/>
</dbReference>
<keyword evidence="8" id="KW-1185">Reference proteome</keyword>
<dbReference type="InterPro" id="IPR019049">
    <property type="entry name" value="Nucleoporin_prot_Ndc1/Nup"/>
</dbReference>
<dbReference type="InterPro" id="IPR020095">
    <property type="entry name" value="PsdUridine_synth_TruA_C"/>
</dbReference>
<sequence length="955" mass="108216">MTYSLINRCYRASASTAVFSSVVMFFLALSLQFSPLAPISSAKDCWSMMSPKFLFVLFLQMAVVFLECLLLSTWIFSVTFETNLNIIKFDCLLAASAIFAANVSLYFLLSLAIPKHLFWFSSGSSFLLWLMSSIILAFYCAFSTNFQLRFEENNFDIFKMKKDVVSALVRPIIRHSFSTAKVFCFAWVVAFNFALLLRPFHASLPSLFAFWHFADFFLPLFARVLILRLTPFVVTYFLMKPIEFVMPTVFYAATEGLRSTMTLTNALESNDPLTKFFALYMLQRMCSANTSTRKPFFALSQPGGHPRNWHSLRDVAIAHVRNVRNIFQIATHCKILVHSPGVGSASISKSLADASVFDKSQEIDEDNANKSLVNRNGSLLLNSSTGSAGVLNELYEAKHSFFVPPSLNPRSADAFLSERVHCRRRLIVVPLFCDFIVNRCKELLFAPAPIVSSYDTLCTLYAIKALSKVITHSLHEDEFGVVQKDMSKSLSELTRLSIAIDAFVRANGRSSNASIERNTVALDEGLAAALKEIREVFGPHISDLNLHPTELEVLRMSHSKMKEFDFGRYPKRRIALLFLYLGWDFDGLVVQPNTQNTVEEFFFRALLKTKLVENRESCEWTRCGRTDRGVSAFRQVAAVTVRSTDVSSFDSFWSEGNAERTDRITSTVELSYVKMLNGVLPHSVRVLAFAPVRRGFSARFNCIQREYTYIFPRASIADFSRLNDACARLCGTHDFRNFCHIDRNEKRLATSYVRTIKEARVDQLSSSSHVDSLVPSTSAELSDSFQLLRLTVKATGFLWHQIRCIVSLLWEIACGNEEPGLIDDLFDIDKFPARPQYKMANELPLCLFDCTFDEPIDWKFDFIALGSVVNTLQKKWAEHQIKAANIKAMLDGLHFHTANLPNGLDEFVRTEPTPKKFIPMRKRSLCEGLEERRRKAQKKKLKMGGTDGNGANDEV</sequence>
<dbReference type="InterPro" id="IPR020094">
    <property type="entry name" value="TruA/RsuA/RluB/E/F_N"/>
</dbReference>
<organism evidence="7 8">
    <name type="scientific">Heterodera trifolii</name>
    <dbReference type="NCBI Taxonomy" id="157864"/>
    <lineage>
        <taxon>Eukaryota</taxon>
        <taxon>Metazoa</taxon>
        <taxon>Ecdysozoa</taxon>
        <taxon>Nematoda</taxon>
        <taxon>Chromadorea</taxon>
        <taxon>Rhabditida</taxon>
        <taxon>Tylenchina</taxon>
        <taxon>Tylenchomorpha</taxon>
        <taxon>Tylenchoidea</taxon>
        <taxon>Heteroderidae</taxon>
        <taxon>Heteroderinae</taxon>
        <taxon>Heterodera</taxon>
    </lineage>
</organism>
<dbReference type="GO" id="GO:0008033">
    <property type="term" value="P:tRNA processing"/>
    <property type="evidence" value="ECO:0007669"/>
    <property type="project" value="UniProtKB-KW"/>
</dbReference>
<dbReference type="InterPro" id="IPR020097">
    <property type="entry name" value="PsdUridine_synth_TruA_a/b_dom"/>
</dbReference>
<evidence type="ECO:0000313" key="7">
    <source>
        <dbReference type="EMBL" id="KAL3093167.1"/>
    </source>
</evidence>
<feature type="transmembrane region" description="Helical" evidence="5">
    <location>
        <begin position="119"/>
        <end position="142"/>
    </location>
</feature>
<dbReference type="PANTHER" id="PTHR11142">
    <property type="entry name" value="PSEUDOURIDYLATE SYNTHASE"/>
    <property type="match status" value="1"/>
</dbReference>
<dbReference type="GO" id="GO:0016853">
    <property type="term" value="F:isomerase activity"/>
    <property type="evidence" value="ECO:0007669"/>
    <property type="project" value="UniProtKB-KW"/>
</dbReference>
<gene>
    <name evidence="7" type="ORF">niasHT_022617</name>
</gene>
<evidence type="ECO:0000259" key="6">
    <source>
        <dbReference type="Pfam" id="PF01416"/>
    </source>
</evidence>
<feature type="transmembrane region" description="Helical" evidence="5">
    <location>
        <begin position="92"/>
        <end position="113"/>
    </location>
</feature>
<keyword evidence="5" id="KW-0472">Membrane</keyword>
<evidence type="ECO:0000256" key="1">
    <source>
        <dbReference type="ARBA" id="ARBA00009375"/>
    </source>
</evidence>
<dbReference type="FunFam" id="3.30.70.580:FF:000007">
    <property type="entry name" value="tRNA pseudouridine synthase"/>
    <property type="match status" value="1"/>
</dbReference>
<evidence type="ECO:0000313" key="8">
    <source>
        <dbReference type="Proteomes" id="UP001620626"/>
    </source>
</evidence>
<dbReference type="PANTHER" id="PTHR11142:SF5">
    <property type="entry name" value="TRNA PSEUDOURIDINE(38_39) SYNTHASE"/>
    <property type="match status" value="1"/>
</dbReference>
<comment type="caution">
    <text evidence="7">The sequence shown here is derived from an EMBL/GenBank/DDBJ whole genome shotgun (WGS) entry which is preliminary data.</text>
</comment>
<feature type="transmembrane region" description="Helical" evidence="5">
    <location>
        <begin position="12"/>
        <end position="33"/>
    </location>
</feature>
<feature type="domain" description="Pseudouridine synthase I TruA alpha/beta" evidence="6">
    <location>
        <begin position="725"/>
        <end position="853"/>
    </location>
</feature>
<feature type="transmembrane region" description="Helical" evidence="5">
    <location>
        <begin position="182"/>
        <end position="200"/>
    </location>
</feature>
<keyword evidence="5" id="KW-1133">Transmembrane helix</keyword>
<dbReference type="EMBL" id="JBICBT010000917">
    <property type="protein sequence ID" value="KAL3093167.1"/>
    <property type="molecule type" value="Genomic_DNA"/>
</dbReference>
<dbReference type="Pfam" id="PF09531">
    <property type="entry name" value="Ndc1_Nup"/>
    <property type="match status" value="1"/>
</dbReference>
<dbReference type="Gene3D" id="3.30.70.580">
    <property type="entry name" value="Pseudouridine synthase I, catalytic domain, N-terminal subdomain"/>
    <property type="match status" value="1"/>
</dbReference>